<evidence type="ECO:0000313" key="7">
    <source>
        <dbReference type="EMBL" id="MBO8468195.1"/>
    </source>
</evidence>
<dbReference type="AlphaFoldDB" id="A0A9D9I9F9"/>
<dbReference type="SUPFAM" id="SSF51126">
    <property type="entry name" value="Pectin lyase-like"/>
    <property type="match status" value="1"/>
</dbReference>
<dbReference type="GO" id="GO:0042545">
    <property type="term" value="P:cell wall modification"/>
    <property type="evidence" value="ECO:0007669"/>
    <property type="project" value="UniProtKB-UniRule"/>
</dbReference>
<accession>A0A9D9I9F9</accession>
<evidence type="ECO:0000259" key="6">
    <source>
        <dbReference type="Pfam" id="PF01095"/>
    </source>
</evidence>
<keyword evidence="3 5" id="KW-0063">Aspartyl esterase</keyword>
<dbReference type="PANTHER" id="PTHR31321:SF57">
    <property type="entry name" value="PECTINESTERASE 53-RELATED"/>
    <property type="match status" value="1"/>
</dbReference>
<dbReference type="Gene3D" id="2.160.20.10">
    <property type="entry name" value="Single-stranded right-handed beta-helix, Pectin lyase-like"/>
    <property type="match status" value="1"/>
</dbReference>
<comment type="catalytic activity">
    <reaction evidence="5">
        <text>[(1-&gt;4)-alpha-D-galacturonosyl methyl ester](n) + n H2O = [(1-&gt;4)-alpha-D-galacturonosyl](n) + n methanol + n H(+)</text>
        <dbReference type="Rhea" id="RHEA:22380"/>
        <dbReference type="Rhea" id="RHEA-COMP:14570"/>
        <dbReference type="Rhea" id="RHEA-COMP:14573"/>
        <dbReference type="ChEBI" id="CHEBI:15377"/>
        <dbReference type="ChEBI" id="CHEBI:15378"/>
        <dbReference type="ChEBI" id="CHEBI:17790"/>
        <dbReference type="ChEBI" id="CHEBI:140522"/>
        <dbReference type="ChEBI" id="CHEBI:140523"/>
        <dbReference type="EC" id="3.1.1.11"/>
    </reaction>
</comment>
<dbReference type="InterPro" id="IPR033131">
    <property type="entry name" value="Pectinesterase_Asp_AS"/>
</dbReference>
<name>A0A9D9I9F9_9SPIO</name>
<organism evidence="7 8">
    <name type="scientific">Candidatus Ornithospirochaeta stercoravium</name>
    <dbReference type="NCBI Taxonomy" id="2840897"/>
    <lineage>
        <taxon>Bacteria</taxon>
        <taxon>Pseudomonadati</taxon>
        <taxon>Spirochaetota</taxon>
        <taxon>Spirochaetia</taxon>
        <taxon>Spirochaetales</taxon>
        <taxon>Spirochaetaceae</taxon>
        <taxon>Spirochaetaceae incertae sedis</taxon>
        <taxon>Candidatus Ornithospirochaeta</taxon>
    </lineage>
</organism>
<dbReference type="EC" id="3.1.1.11" evidence="5"/>
<evidence type="ECO:0000256" key="5">
    <source>
        <dbReference type="RuleBase" id="RU000589"/>
    </source>
</evidence>
<proteinExistence type="inferred from homology"/>
<keyword evidence="2 5" id="KW-0378">Hydrolase</keyword>
<sequence>MLTITVGRTDEDYTTIQEALNAIPYNTEAEIIISEGIYREKLFSDKKSLSIRGEGNVTISWNDFGYDILDRNRKRGTFRSYTAFFSGEYLKLENLTIENTAGEGSKVGQGIALYLDTEKSLIKNVRLSGHQDTLFLSPLPDEEREKYGFYGPRYLLPRKRTTSLFKSCSIEGSIDFIFGGGDALFDGCRIICNDNGYVTAPSGRKEWIGFIFNNCTFESALDGITSYLMRPWRKEGKASFLSCDIGSFITGSGLSAWPGLDSELDQCTYRLSCCNTVNQIDSSYIADESSIRKDISYILNELKYFLS</sequence>
<dbReference type="GO" id="GO:0030599">
    <property type="term" value="F:pectinesterase activity"/>
    <property type="evidence" value="ECO:0007669"/>
    <property type="project" value="UniProtKB-UniRule"/>
</dbReference>
<dbReference type="PROSITE" id="PS00503">
    <property type="entry name" value="PECTINESTERASE_2"/>
    <property type="match status" value="1"/>
</dbReference>
<dbReference type="InterPro" id="IPR011050">
    <property type="entry name" value="Pectin_lyase_fold/virulence"/>
</dbReference>
<evidence type="ECO:0000256" key="3">
    <source>
        <dbReference type="ARBA" id="ARBA00023085"/>
    </source>
</evidence>
<dbReference type="GO" id="GO:0009279">
    <property type="term" value="C:cell outer membrane"/>
    <property type="evidence" value="ECO:0007669"/>
    <property type="project" value="TreeGrafter"/>
</dbReference>
<dbReference type="EMBL" id="JADIMF010000003">
    <property type="protein sequence ID" value="MBO8468195.1"/>
    <property type="molecule type" value="Genomic_DNA"/>
</dbReference>
<dbReference type="Proteomes" id="UP000810292">
    <property type="component" value="Unassembled WGS sequence"/>
</dbReference>
<gene>
    <name evidence="7" type="ORF">IAA72_00230</name>
</gene>
<feature type="domain" description="Pectinesterase catalytic" evidence="6">
    <location>
        <begin position="164"/>
        <end position="270"/>
    </location>
</feature>
<feature type="active site" evidence="4">
    <location>
        <position position="175"/>
    </location>
</feature>
<reference evidence="7" key="2">
    <citation type="journal article" date="2021" name="PeerJ">
        <title>Extensive microbial diversity within the chicken gut microbiome revealed by metagenomics and culture.</title>
        <authorList>
            <person name="Gilroy R."/>
            <person name="Ravi A."/>
            <person name="Getino M."/>
            <person name="Pursley I."/>
            <person name="Horton D.L."/>
            <person name="Alikhan N.F."/>
            <person name="Baker D."/>
            <person name="Gharbi K."/>
            <person name="Hall N."/>
            <person name="Watson M."/>
            <person name="Adriaenssens E.M."/>
            <person name="Foster-Nyarko E."/>
            <person name="Jarju S."/>
            <person name="Secka A."/>
            <person name="Antonio M."/>
            <person name="Oren A."/>
            <person name="Chaudhuri R.R."/>
            <person name="La Ragione R."/>
            <person name="Hildebrand F."/>
            <person name="Pallen M.J."/>
        </authorList>
    </citation>
    <scope>NUCLEOTIDE SEQUENCE</scope>
    <source>
        <strain evidence="7">14700</strain>
    </source>
</reference>
<comment type="pathway">
    <text evidence="5">Glycan metabolism; pectin degradation; 2-dehydro-3-deoxy-D-gluconate from pectin: step 1/5.</text>
</comment>
<reference evidence="7" key="1">
    <citation type="submission" date="2020-10" db="EMBL/GenBank/DDBJ databases">
        <authorList>
            <person name="Gilroy R."/>
        </authorList>
    </citation>
    <scope>NUCLEOTIDE SEQUENCE</scope>
    <source>
        <strain evidence="7">14700</strain>
    </source>
</reference>
<protein>
    <recommendedName>
        <fullName evidence="5">Pectinesterase</fullName>
        <ecNumber evidence="5">3.1.1.11</ecNumber>
    </recommendedName>
</protein>
<dbReference type="GO" id="GO:0045490">
    <property type="term" value="P:pectin catabolic process"/>
    <property type="evidence" value="ECO:0007669"/>
    <property type="project" value="UniProtKB-UniRule"/>
</dbReference>
<evidence type="ECO:0000256" key="1">
    <source>
        <dbReference type="ARBA" id="ARBA00008891"/>
    </source>
</evidence>
<dbReference type="PANTHER" id="PTHR31321">
    <property type="entry name" value="ACYL-COA THIOESTER HYDROLASE YBHC-RELATED"/>
    <property type="match status" value="1"/>
</dbReference>
<comment type="caution">
    <text evidence="7">The sequence shown here is derived from an EMBL/GenBank/DDBJ whole genome shotgun (WGS) entry which is preliminary data.</text>
</comment>
<evidence type="ECO:0000256" key="4">
    <source>
        <dbReference type="PROSITE-ProRule" id="PRU10040"/>
    </source>
</evidence>
<comment type="similarity">
    <text evidence="1">Belongs to the pectinesterase family.</text>
</comment>
<dbReference type="Pfam" id="PF01095">
    <property type="entry name" value="Pectinesterase"/>
    <property type="match status" value="2"/>
</dbReference>
<evidence type="ECO:0000256" key="2">
    <source>
        <dbReference type="ARBA" id="ARBA00022801"/>
    </source>
</evidence>
<evidence type="ECO:0000313" key="8">
    <source>
        <dbReference type="Proteomes" id="UP000810292"/>
    </source>
</evidence>
<dbReference type="InterPro" id="IPR000070">
    <property type="entry name" value="Pectinesterase_cat"/>
</dbReference>
<feature type="domain" description="Pectinesterase catalytic" evidence="6">
    <location>
        <begin position="11"/>
        <end position="135"/>
    </location>
</feature>
<dbReference type="InterPro" id="IPR012334">
    <property type="entry name" value="Pectin_lyas_fold"/>
</dbReference>